<evidence type="ECO:0000256" key="1">
    <source>
        <dbReference type="ARBA" id="ARBA00009437"/>
    </source>
</evidence>
<dbReference type="InterPro" id="IPR058163">
    <property type="entry name" value="LysR-type_TF_proteobact-type"/>
</dbReference>
<keyword evidence="2" id="KW-0805">Transcription regulation</keyword>
<dbReference type="InterPro" id="IPR036388">
    <property type="entry name" value="WH-like_DNA-bd_sf"/>
</dbReference>
<sequence>MNVKFTRALKVFLTVADCGNMSVAARQLHMTVSAISQQLRKLEEDIGQQLVNRNSRHLSLTEAGRIYYRTSKELLATAQQGQQEIDALLHSPSGELRILAPEGFGGGLLSKPLRQLLQSSERISVAVTLGEGYDDIVASGADLALGFTPVDKEGFKSYQLATWSQVLCVAPSHPLSTESLSHPEQLKEHPFIVYDHLPAHELSGPDDERYLLAHPKLSVNSMQALIQFTVDGLGFAVLPQKEVQHYLANGELVELLPDWQLPDYQVFAVVANYPTMSVKTRQAIELLESYFTIL</sequence>
<dbReference type="RefSeq" id="WP_123325052.1">
    <property type="nucleotide sequence ID" value="NZ_JBHRSX010000034.1"/>
</dbReference>
<gene>
    <name evidence="6" type="ORF">ACFOEW_14540</name>
</gene>
<organism evidence="6 7">
    <name type="scientific">Alteromonas oceani</name>
    <dbReference type="NCBI Taxonomy" id="2071609"/>
    <lineage>
        <taxon>Bacteria</taxon>
        <taxon>Pseudomonadati</taxon>
        <taxon>Pseudomonadota</taxon>
        <taxon>Gammaproteobacteria</taxon>
        <taxon>Alteromonadales</taxon>
        <taxon>Alteromonadaceae</taxon>
        <taxon>Alteromonas/Salinimonas group</taxon>
        <taxon>Alteromonas</taxon>
    </lineage>
</organism>
<dbReference type="Proteomes" id="UP001595477">
    <property type="component" value="Unassembled WGS sequence"/>
</dbReference>
<dbReference type="InterPro" id="IPR005119">
    <property type="entry name" value="LysR_subst-bd"/>
</dbReference>
<evidence type="ECO:0000313" key="7">
    <source>
        <dbReference type="Proteomes" id="UP001595477"/>
    </source>
</evidence>
<dbReference type="SUPFAM" id="SSF46785">
    <property type="entry name" value="Winged helix' DNA-binding domain"/>
    <property type="match status" value="1"/>
</dbReference>
<reference evidence="7" key="1">
    <citation type="journal article" date="2019" name="Int. J. Syst. Evol. Microbiol.">
        <title>The Global Catalogue of Microorganisms (GCM) 10K type strain sequencing project: providing services to taxonomists for standard genome sequencing and annotation.</title>
        <authorList>
            <consortium name="The Broad Institute Genomics Platform"/>
            <consortium name="The Broad Institute Genome Sequencing Center for Infectious Disease"/>
            <person name="Wu L."/>
            <person name="Ma J."/>
        </authorList>
    </citation>
    <scope>NUCLEOTIDE SEQUENCE [LARGE SCALE GENOMIC DNA]</scope>
    <source>
        <strain evidence="7">KCTC 52449</strain>
    </source>
</reference>
<comment type="caution">
    <text evidence="6">The sequence shown here is derived from an EMBL/GenBank/DDBJ whole genome shotgun (WGS) entry which is preliminary data.</text>
</comment>
<keyword evidence="3" id="KW-0238">DNA-binding</keyword>
<dbReference type="Gene3D" id="3.40.190.290">
    <property type="match status" value="1"/>
</dbReference>
<dbReference type="InterPro" id="IPR036390">
    <property type="entry name" value="WH_DNA-bd_sf"/>
</dbReference>
<evidence type="ECO:0000313" key="6">
    <source>
        <dbReference type="EMBL" id="MFC3203031.1"/>
    </source>
</evidence>
<keyword evidence="4" id="KW-0804">Transcription</keyword>
<keyword evidence="7" id="KW-1185">Reference proteome</keyword>
<proteinExistence type="inferred from homology"/>
<feature type="domain" description="HTH lysR-type" evidence="5">
    <location>
        <begin position="1"/>
        <end position="61"/>
    </location>
</feature>
<accession>A0ABV7K3W5</accession>
<dbReference type="SUPFAM" id="SSF53850">
    <property type="entry name" value="Periplasmic binding protein-like II"/>
    <property type="match status" value="1"/>
</dbReference>
<dbReference type="PROSITE" id="PS50931">
    <property type="entry name" value="HTH_LYSR"/>
    <property type="match status" value="1"/>
</dbReference>
<dbReference type="InterPro" id="IPR000847">
    <property type="entry name" value="LysR_HTH_N"/>
</dbReference>
<evidence type="ECO:0000256" key="4">
    <source>
        <dbReference type="ARBA" id="ARBA00023163"/>
    </source>
</evidence>
<evidence type="ECO:0000256" key="3">
    <source>
        <dbReference type="ARBA" id="ARBA00023125"/>
    </source>
</evidence>
<dbReference type="CDD" id="cd08422">
    <property type="entry name" value="PBP2_CrgA_like"/>
    <property type="match status" value="1"/>
</dbReference>
<evidence type="ECO:0000256" key="2">
    <source>
        <dbReference type="ARBA" id="ARBA00023015"/>
    </source>
</evidence>
<name>A0ABV7K3W5_9ALTE</name>
<dbReference type="Pfam" id="PF00126">
    <property type="entry name" value="HTH_1"/>
    <property type="match status" value="1"/>
</dbReference>
<protein>
    <submittedName>
        <fullName evidence="6">LysR family transcriptional regulator</fullName>
    </submittedName>
</protein>
<dbReference type="PANTHER" id="PTHR30537:SF30">
    <property type="entry name" value="TRANSCRIPTIONAL REGULATOR-RELATED"/>
    <property type="match status" value="1"/>
</dbReference>
<dbReference type="Gene3D" id="1.10.10.10">
    <property type="entry name" value="Winged helix-like DNA-binding domain superfamily/Winged helix DNA-binding domain"/>
    <property type="match status" value="1"/>
</dbReference>
<dbReference type="EMBL" id="JBHRSX010000034">
    <property type="protein sequence ID" value="MFC3203031.1"/>
    <property type="molecule type" value="Genomic_DNA"/>
</dbReference>
<comment type="similarity">
    <text evidence="1">Belongs to the LysR transcriptional regulatory family.</text>
</comment>
<dbReference type="Pfam" id="PF03466">
    <property type="entry name" value="LysR_substrate"/>
    <property type="match status" value="1"/>
</dbReference>
<evidence type="ECO:0000259" key="5">
    <source>
        <dbReference type="PROSITE" id="PS50931"/>
    </source>
</evidence>
<dbReference type="PANTHER" id="PTHR30537">
    <property type="entry name" value="HTH-TYPE TRANSCRIPTIONAL REGULATOR"/>
    <property type="match status" value="1"/>
</dbReference>